<feature type="compositionally biased region" description="Polar residues" evidence="2">
    <location>
        <begin position="633"/>
        <end position="649"/>
    </location>
</feature>
<dbReference type="PANTHER" id="PTHR13102">
    <property type="entry name" value="NUCLEOLAR PROTEIN 9"/>
    <property type="match status" value="1"/>
</dbReference>
<organism evidence="3">
    <name type="scientific">Schistocephalus solidus</name>
    <name type="common">Tapeworm</name>
    <dbReference type="NCBI Taxonomy" id="70667"/>
    <lineage>
        <taxon>Eukaryota</taxon>
        <taxon>Metazoa</taxon>
        <taxon>Spiralia</taxon>
        <taxon>Lophotrochozoa</taxon>
        <taxon>Platyhelminthes</taxon>
        <taxon>Cestoda</taxon>
        <taxon>Eucestoda</taxon>
        <taxon>Diphyllobothriidea</taxon>
        <taxon>Diphyllobothriidae</taxon>
        <taxon>Schistocephalus</taxon>
    </lineage>
</organism>
<dbReference type="GO" id="GO:0000480">
    <property type="term" value="P:endonucleolytic cleavage in 5'-ETS of tricistronic rRNA transcript (SSU-rRNA, 5.8S rRNA, LSU-rRNA)"/>
    <property type="evidence" value="ECO:0007669"/>
    <property type="project" value="TreeGrafter"/>
</dbReference>
<dbReference type="Pfam" id="PF22493">
    <property type="entry name" value="PUF_NOP9"/>
    <property type="match status" value="1"/>
</dbReference>
<dbReference type="InterPro" id="IPR040000">
    <property type="entry name" value="NOP9"/>
</dbReference>
<reference evidence="3" key="1">
    <citation type="submission" date="2016-01" db="EMBL/GenBank/DDBJ databases">
        <title>Reference transcriptome for the parasite Schistocephalus solidus: insights into the molecular evolution of parasitism.</title>
        <authorList>
            <person name="Hebert F.O."/>
            <person name="Grambauer S."/>
            <person name="Barber I."/>
            <person name="Landry C.R."/>
            <person name="Aubin-Horth N."/>
        </authorList>
    </citation>
    <scope>NUCLEOTIDE SEQUENCE</scope>
</reference>
<dbReference type="InterPro" id="IPR001313">
    <property type="entry name" value="Pumilio_RNA-bd_rpt"/>
</dbReference>
<name>A0A0X3NMK9_SCHSO</name>
<dbReference type="GO" id="GO:0030686">
    <property type="term" value="C:90S preribosome"/>
    <property type="evidence" value="ECO:0007669"/>
    <property type="project" value="TreeGrafter"/>
</dbReference>
<evidence type="ECO:0000256" key="1">
    <source>
        <dbReference type="ARBA" id="ARBA00022737"/>
    </source>
</evidence>
<feature type="region of interest" description="Disordered" evidence="2">
    <location>
        <begin position="626"/>
        <end position="658"/>
    </location>
</feature>
<accession>A0A0X3NMK9</accession>
<evidence type="ECO:0000256" key="2">
    <source>
        <dbReference type="SAM" id="MobiDB-lite"/>
    </source>
</evidence>
<proteinExistence type="predicted"/>
<dbReference type="InterPro" id="IPR016024">
    <property type="entry name" value="ARM-type_fold"/>
</dbReference>
<dbReference type="InterPro" id="IPR011989">
    <property type="entry name" value="ARM-like"/>
</dbReference>
<dbReference type="GO" id="GO:0000472">
    <property type="term" value="P:endonucleolytic cleavage to generate mature 5'-end of SSU-rRNA from (SSU-rRNA, 5.8S rRNA, LSU-rRNA)"/>
    <property type="evidence" value="ECO:0007669"/>
    <property type="project" value="TreeGrafter"/>
</dbReference>
<sequence length="658" mass="73709">MSHRVDPKTVRYFESRADIFLKKCSVEEREDFILNTFAEVNREGWFVCTNAKICSSLEKLMPHANVTAIGIILKAFSKDLDSVFNTKFAHHVLHAALQRCTEAEVRNDELVSAYLTDYLDHMWENYPIYMHQPHSAPTLRIYLQLMTGVRFSKSKHTSTYDLESVTLCDPLDSSYSDHLTDLVNRLLLSTEFDSFVVDAITCPLLQCLLIVSSKRLEENFDSICSHILKKSILLKASAADNLAVSAEQSVSLPIGFSNPVAVFFMELIIHLLSGKLFLKFIRKNLLAVEFPVSSTEEGSTPQSRSLVSVLAGHSVACRILRAVVLSFKKSPDLEAFIKALTLPGSNGVSGLRQALDCGQHYLLTALSAACLRLPTEQVQFAFEKSVLEAFGYTLKVKQHDSRFVRSLVSLRSLEDLEKSAGQDNAVTCPKNTTSGVDGNVDGDEEETVEENHQVMTESSEYLPFKPQRPLQLEGTGLKALNLTGCLLAEDMLMFALRKPIRLASSLVTLSPQEFYAWSRHYMLHRVIETALTSPAVPVERKRQIYTILLPQLTILAFDVYGSRVVEAVWRASADFPDTRAVREEMAKTCSQCCDRLSTSKYGRFVEKLVSSRAYLDNPVRWRATKLPAEQKKAVSNSAQKKRSSSNSVAKSVPQKRPK</sequence>
<evidence type="ECO:0000313" key="3">
    <source>
        <dbReference type="EMBL" id="JAP41139.1"/>
    </source>
</evidence>
<dbReference type="GO" id="GO:0005730">
    <property type="term" value="C:nucleolus"/>
    <property type="evidence" value="ECO:0007669"/>
    <property type="project" value="TreeGrafter"/>
</dbReference>
<gene>
    <name evidence="3" type="primary">NOP9</name>
    <name evidence="3" type="ORF">TR92366</name>
</gene>
<dbReference type="AlphaFoldDB" id="A0A0X3NMK9"/>
<dbReference type="EMBL" id="GEEE01022086">
    <property type="protein sequence ID" value="JAP41139.1"/>
    <property type="molecule type" value="Transcribed_RNA"/>
</dbReference>
<dbReference type="PANTHER" id="PTHR13102:SF0">
    <property type="entry name" value="NUCLEOLAR PROTEIN 9"/>
    <property type="match status" value="1"/>
</dbReference>
<dbReference type="GO" id="GO:0000056">
    <property type="term" value="P:ribosomal small subunit export from nucleus"/>
    <property type="evidence" value="ECO:0007669"/>
    <property type="project" value="TreeGrafter"/>
</dbReference>
<protein>
    <submittedName>
        <fullName evidence="3">Nucleolar protein 9</fullName>
    </submittedName>
</protein>
<dbReference type="Gene3D" id="1.25.10.10">
    <property type="entry name" value="Leucine-rich Repeat Variant"/>
    <property type="match status" value="1"/>
</dbReference>
<keyword evidence="1" id="KW-0677">Repeat</keyword>
<dbReference type="GO" id="GO:0000447">
    <property type="term" value="P:endonucleolytic cleavage in ITS1 to separate SSU-rRNA from 5.8S rRNA and LSU-rRNA from tricistronic rRNA transcript (SSU-rRNA, 5.8S rRNA, LSU-rRNA)"/>
    <property type="evidence" value="ECO:0007669"/>
    <property type="project" value="TreeGrafter"/>
</dbReference>
<dbReference type="GO" id="GO:0030688">
    <property type="term" value="C:preribosome, small subunit precursor"/>
    <property type="evidence" value="ECO:0007669"/>
    <property type="project" value="TreeGrafter"/>
</dbReference>
<dbReference type="GO" id="GO:0003723">
    <property type="term" value="F:RNA binding"/>
    <property type="evidence" value="ECO:0007669"/>
    <property type="project" value="InterPro"/>
</dbReference>
<dbReference type="SUPFAM" id="SSF48371">
    <property type="entry name" value="ARM repeat"/>
    <property type="match status" value="1"/>
</dbReference>